<evidence type="ECO:0000313" key="1">
    <source>
        <dbReference type="EMBL" id="HIV38522.1"/>
    </source>
</evidence>
<gene>
    <name evidence="1" type="ORF">H9747_05905</name>
</gene>
<dbReference type="AlphaFoldDB" id="A0A9D1TFL5"/>
<accession>A0A9D1TFL5</accession>
<name>A0A9D1TFL5_9FIRM</name>
<dbReference type="EMBL" id="DXIQ01000034">
    <property type="protein sequence ID" value="HIV38522.1"/>
    <property type="molecule type" value="Genomic_DNA"/>
</dbReference>
<sequence length="372" mass="44078">MRIGIIDADLIFRPRHRFPNLACMKMAGFYKKKGDQVKLVYDYEKVGSFDKLYLSKVFTDTCVPCEILQLSNLTYGGTGFFYENAPELPAEIEHSMPDYSLYDEYIQEIRHYGESSAVYKFYREYSIGFLTRGCFRRCSFCVNKNSTRSVPASPLEEFMDEKRKKLCFLDDNFFACSEWERILDKVMETGKRYQFRQGLDLRIMQKKHIEKLFSGKLDDKVYFAFDDIRDKDLIIQKLDLIHETVEVKMKYIKVYVLCGFDRAGKWGNGFWYQDIQDTLERVKILMRFGCFPYIMRYEKCWTSPYLGMYIVISRWCNQPAQFKKKSLREFCNLQGGSSKRYLDEFEKEYPQISGYLDLKYDEVAADGALYKG</sequence>
<dbReference type="SUPFAM" id="SSF102114">
    <property type="entry name" value="Radical SAM enzymes"/>
    <property type="match status" value="1"/>
</dbReference>
<dbReference type="InterPro" id="IPR058240">
    <property type="entry name" value="rSAM_sf"/>
</dbReference>
<dbReference type="Proteomes" id="UP000886814">
    <property type="component" value="Unassembled WGS sequence"/>
</dbReference>
<reference evidence="1" key="1">
    <citation type="journal article" date="2021" name="PeerJ">
        <title>Extensive microbial diversity within the chicken gut microbiome revealed by metagenomics and culture.</title>
        <authorList>
            <person name="Gilroy R."/>
            <person name="Ravi A."/>
            <person name="Getino M."/>
            <person name="Pursley I."/>
            <person name="Horton D.L."/>
            <person name="Alikhan N.F."/>
            <person name="Baker D."/>
            <person name="Gharbi K."/>
            <person name="Hall N."/>
            <person name="Watson M."/>
            <person name="Adriaenssens E.M."/>
            <person name="Foster-Nyarko E."/>
            <person name="Jarju S."/>
            <person name="Secka A."/>
            <person name="Antonio M."/>
            <person name="Oren A."/>
            <person name="Chaudhuri R.R."/>
            <person name="La Ragione R."/>
            <person name="Hildebrand F."/>
            <person name="Pallen M.J."/>
        </authorList>
    </citation>
    <scope>NUCLEOTIDE SEQUENCE</scope>
    <source>
        <strain evidence="1">CHK195-9823</strain>
    </source>
</reference>
<proteinExistence type="predicted"/>
<reference evidence="1" key="2">
    <citation type="submission" date="2021-04" db="EMBL/GenBank/DDBJ databases">
        <authorList>
            <person name="Gilroy R."/>
        </authorList>
    </citation>
    <scope>NUCLEOTIDE SEQUENCE</scope>
    <source>
        <strain evidence="1">CHK195-9823</strain>
    </source>
</reference>
<evidence type="ECO:0008006" key="3">
    <source>
        <dbReference type="Google" id="ProtNLM"/>
    </source>
</evidence>
<evidence type="ECO:0000313" key="2">
    <source>
        <dbReference type="Proteomes" id="UP000886814"/>
    </source>
</evidence>
<comment type="caution">
    <text evidence="1">The sequence shown here is derived from an EMBL/GenBank/DDBJ whole genome shotgun (WGS) entry which is preliminary data.</text>
</comment>
<protein>
    <recommendedName>
        <fullName evidence="3">Radical SAM core domain-containing protein</fullName>
    </recommendedName>
</protein>
<organism evidence="1 2">
    <name type="scientific">Candidatus Blautia stercorigallinarum</name>
    <dbReference type="NCBI Taxonomy" id="2838501"/>
    <lineage>
        <taxon>Bacteria</taxon>
        <taxon>Bacillati</taxon>
        <taxon>Bacillota</taxon>
        <taxon>Clostridia</taxon>
        <taxon>Lachnospirales</taxon>
        <taxon>Lachnospiraceae</taxon>
        <taxon>Blautia</taxon>
    </lineage>
</organism>